<keyword evidence="5" id="KW-1185">Reference proteome</keyword>
<dbReference type="PANTHER" id="PTHR44858:SF1">
    <property type="entry name" value="UDP-N-ACETYLGLUCOSAMINE--PEPTIDE N-ACETYLGLUCOSAMINYLTRANSFERASE SPINDLY-RELATED"/>
    <property type="match status" value="1"/>
</dbReference>
<dbReference type="InterPro" id="IPR011990">
    <property type="entry name" value="TPR-like_helical_dom_sf"/>
</dbReference>
<dbReference type="Pfam" id="PF14559">
    <property type="entry name" value="TPR_19"/>
    <property type="match status" value="1"/>
</dbReference>
<dbReference type="SMART" id="SM00028">
    <property type="entry name" value="TPR"/>
    <property type="match status" value="8"/>
</dbReference>
<dbReference type="Pfam" id="PF13432">
    <property type="entry name" value="TPR_16"/>
    <property type="match status" value="2"/>
</dbReference>
<sequence>MGLSSVIHAASEGSETARDAFAKAQQYRSNGDVRSARIELLNAIKADPQWIDARVLQAEILLELFDGIGAQAELERAFELGLHPSQVRHLYGHAFQLQGKWNRAKDQLFANDIPMEHQAYAARITGRVALQTGDDALATRAFDRAIALDPKDPDLWVDIARFRANSGNQAGAIAAVDEAVALEPNNIRALQYRGELLRFQFGLSAALPWFERGLQIDPNDVPLLTEYAATLGDMGRMTDMLTVARKIISLDGRNARAFFMQAVLAARAGKYDLARILMQKTEGELDDVPAAMLVQGIIAHGEANYNAAIEKFTRLVSVQPYNRQAQNLLARSHYLAGNAGDAVEALTIQVNDSGADPYALWLTGRALEALDKREQAASLLNRAARHDVGSKIAFRPDTSMEILQAAAIREPRNARVVIPYIRALYGSGDFSAAFARAKQLQSGNPGASDAHILVADTALALGDYDAALAALESARKIHFSESVMLRMVDVLRSTGAMQQSGEVLAQYLSYNPNNVSGLRWMAYAHLETENWEVAGRILESLHQRIGDDDALIMAGLAQAYTGQGETKKAISAGRIAYRVQPSSPVVSHLYGLALLADTSRGRDAIALIDKAVTIAPENPVYRRSLRNAVLMVRHNQAQEKS</sequence>
<proteinExistence type="predicted"/>
<name>A0ABX7T4W3_9SPHN</name>
<dbReference type="PROSITE" id="PS50005">
    <property type="entry name" value="TPR"/>
    <property type="match status" value="3"/>
</dbReference>
<accession>A0ABX7T4W3</accession>
<feature type="repeat" description="TPR" evidence="3">
    <location>
        <begin position="289"/>
        <end position="322"/>
    </location>
</feature>
<evidence type="ECO:0000256" key="1">
    <source>
        <dbReference type="ARBA" id="ARBA00022737"/>
    </source>
</evidence>
<dbReference type="SUPFAM" id="SSF48452">
    <property type="entry name" value="TPR-like"/>
    <property type="match status" value="4"/>
</dbReference>
<keyword evidence="1" id="KW-0677">Repeat</keyword>
<dbReference type="Gene3D" id="1.25.40.10">
    <property type="entry name" value="Tetratricopeptide repeat domain"/>
    <property type="match status" value="3"/>
</dbReference>
<dbReference type="InterPro" id="IPR050498">
    <property type="entry name" value="Ycf3"/>
</dbReference>
<feature type="repeat" description="TPR" evidence="3">
    <location>
        <begin position="153"/>
        <end position="186"/>
    </location>
</feature>
<organism evidence="4 5">
    <name type="scientific">Parasphingorhabdus cellanae</name>
    <dbReference type="NCBI Taxonomy" id="2806553"/>
    <lineage>
        <taxon>Bacteria</taxon>
        <taxon>Pseudomonadati</taxon>
        <taxon>Pseudomonadota</taxon>
        <taxon>Alphaproteobacteria</taxon>
        <taxon>Sphingomonadales</taxon>
        <taxon>Sphingomonadaceae</taxon>
        <taxon>Parasphingorhabdus</taxon>
    </lineage>
</organism>
<evidence type="ECO:0000256" key="2">
    <source>
        <dbReference type="ARBA" id="ARBA00022803"/>
    </source>
</evidence>
<reference evidence="4 5" key="1">
    <citation type="submission" date="2021-03" db="EMBL/GenBank/DDBJ databases">
        <title>Complete genome of Parasphingorhabdus_sp.JHSY0214.</title>
        <authorList>
            <person name="Yoo J.H."/>
            <person name="Bae J.W."/>
        </authorList>
    </citation>
    <scope>NUCLEOTIDE SEQUENCE [LARGE SCALE GENOMIC DNA]</scope>
    <source>
        <strain evidence="4 5">JHSY0214</strain>
    </source>
</reference>
<evidence type="ECO:0000313" key="4">
    <source>
        <dbReference type="EMBL" id="QTD56631.1"/>
    </source>
</evidence>
<gene>
    <name evidence="4" type="ORF">J4G78_03300</name>
</gene>
<feature type="repeat" description="TPR" evidence="3">
    <location>
        <begin position="119"/>
        <end position="152"/>
    </location>
</feature>
<protein>
    <submittedName>
        <fullName evidence="4">Tetratricopeptide repeat protein</fullName>
    </submittedName>
</protein>
<dbReference type="EMBL" id="CP071794">
    <property type="protein sequence ID" value="QTD56631.1"/>
    <property type="molecule type" value="Genomic_DNA"/>
</dbReference>
<dbReference type="RefSeq" id="WP_207988459.1">
    <property type="nucleotide sequence ID" value="NZ_CP071794.1"/>
</dbReference>
<dbReference type="Proteomes" id="UP000663923">
    <property type="component" value="Chromosome"/>
</dbReference>
<keyword evidence="2 3" id="KW-0802">TPR repeat</keyword>
<dbReference type="PANTHER" id="PTHR44858">
    <property type="entry name" value="TETRATRICOPEPTIDE REPEAT PROTEIN 6"/>
    <property type="match status" value="1"/>
</dbReference>
<dbReference type="InterPro" id="IPR019734">
    <property type="entry name" value="TPR_rpt"/>
</dbReference>
<evidence type="ECO:0000313" key="5">
    <source>
        <dbReference type="Proteomes" id="UP000663923"/>
    </source>
</evidence>
<evidence type="ECO:0000256" key="3">
    <source>
        <dbReference type="PROSITE-ProRule" id="PRU00339"/>
    </source>
</evidence>